<evidence type="ECO:0000313" key="4">
    <source>
        <dbReference type="EMBL" id="XDV62660.1"/>
    </source>
</evidence>
<evidence type="ECO:0000259" key="2">
    <source>
        <dbReference type="Pfam" id="PF01609"/>
    </source>
</evidence>
<dbReference type="InterPro" id="IPR002559">
    <property type="entry name" value="Transposase_11"/>
</dbReference>
<dbReference type="PANTHER" id="PTHR30007">
    <property type="entry name" value="PHP DOMAIN PROTEIN"/>
    <property type="match status" value="1"/>
</dbReference>
<dbReference type="GO" id="GO:0003677">
    <property type="term" value="F:DNA binding"/>
    <property type="evidence" value="ECO:0007669"/>
    <property type="project" value="InterPro"/>
</dbReference>
<proteinExistence type="predicted"/>
<name>A0AB39XXQ7_9ACTN</name>
<dbReference type="PANTHER" id="PTHR30007:SF1">
    <property type="entry name" value="BLR1914 PROTEIN"/>
    <property type="match status" value="1"/>
</dbReference>
<feature type="region of interest" description="Disordered" evidence="1">
    <location>
        <begin position="124"/>
        <end position="145"/>
    </location>
</feature>
<evidence type="ECO:0000256" key="1">
    <source>
        <dbReference type="SAM" id="MobiDB-lite"/>
    </source>
</evidence>
<dbReference type="NCBIfam" id="NF033580">
    <property type="entry name" value="transpos_IS5_3"/>
    <property type="match status" value="1"/>
</dbReference>
<gene>
    <name evidence="4" type="ORF">AB5J51_06775</name>
</gene>
<protein>
    <submittedName>
        <fullName evidence="4">IS5 family transposase</fullName>
    </submittedName>
</protein>
<organism evidence="4">
    <name type="scientific">Streptomyces sp. R33</name>
    <dbReference type="NCBI Taxonomy" id="3238629"/>
    <lineage>
        <taxon>Bacteria</taxon>
        <taxon>Bacillati</taxon>
        <taxon>Actinomycetota</taxon>
        <taxon>Actinomycetes</taxon>
        <taxon>Kitasatosporales</taxon>
        <taxon>Streptomycetaceae</taxon>
        <taxon>Streptomyces</taxon>
    </lineage>
</organism>
<dbReference type="GO" id="GO:0006313">
    <property type="term" value="P:DNA transposition"/>
    <property type="evidence" value="ECO:0007669"/>
    <property type="project" value="InterPro"/>
</dbReference>
<dbReference type="InterPro" id="IPR025161">
    <property type="entry name" value="IS402-like_dom"/>
</dbReference>
<evidence type="ECO:0000259" key="3">
    <source>
        <dbReference type="Pfam" id="PF13340"/>
    </source>
</evidence>
<dbReference type="AlphaFoldDB" id="A0AB39XXQ7"/>
<dbReference type="GO" id="GO:0004803">
    <property type="term" value="F:transposase activity"/>
    <property type="evidence" value="ECO:0007669"/>
    <property type="project" value="InterPro"/>
</dbReference>
<accession>A0AB39XXQ7</accession>
<feature type="domain" description="Transposase IS4-like" evidence="2">
    <location>
        <begin position="116"/>
        <end position="272"/>
    </location>
</feature>
<dbReference type="EMBL" id="CP165727">
    <property type="protein sequence ID" value="XDV62660.1"/>
    <property type="molecule type" value="Genomic_DNA"/>
</dbReference>
<reference evidence="4" key="1">
    <citation type="submission" date="2024-08" db="EMBL/GenBank/DDBJ databases">
        <authorList>
            <person name="Yu S.T."/>
        </authorList>
    </citation>
    <scope>NUCLEOTIDE SEQUENCE</scope>
    <source>
        <strain evidence="4">R33</strain>
    </source>
</reference>
<dbReference type="Pfam" id="PF01609">
    <property type="entry name" value="DDE_Tnp_1"/>
    <property type="match status" value="1"/>
</dbReference>
<dbReference type="Pfam" id="PF13340">
    <property type="entry name" value="DUF4096"/>
    <property type="match status" value="1"/>
</dbReference>
<sequence length="281" mass="32220">MSLRTLIWGCGVARRKPWEVDDELWAVIESLLPRVERRTRHPGRKRHPDRLVFQGILFVLHTGIAWEHLPQELGFGSGMTCWRRLAEWTEADVWPRLHETLLARLRGAGALDFSRAVVDGSHIRAKGGSKTGRSPVDRGRNGSKHHLITDATGIPLAAILTGGNRNDVTQFMPLLQAVPPVRGKRGRPRRRPDTVLGDRGYDHDKYRRLAWALGVKPVIARRGVPHGSGLGTERWVVERAFAHLHWFRRLRIRWEVRDDIHEAFLSLACSLICWRRLKSFR</sequence>
<feature type="domain" description="Insertion element IS402-like" evidence="3">
    <location>
        <begin position="21"/>
        <end position="98"/>
    </location>
</feature>